<gene>
    <name evidence="2" type="ORF">PDIP_58270</name>
</gene>
<evidence type="ECO:0000313" key="3">
    <source>
        <dbReference type="Proteomes" id="UP000009886"/>
    </source>
</evidence>
<feature type="compositionally biased region" description="Basic and acidic residues" evidence="1">
    <location>
        <begin position="1"/>
        <end position="10"/>
    </location>
</feature>
<feature type="compositionally biased region" description="Polar residues" evidence="1">
    <location>
        <begin position="46"/>
        <end position="79"/>
    </location>
</feature>
<protein>
    <submittedName>
        <fullName evidence="2">Uncharacterized protein</fullName>
    </submittedName>
</protein>
<sequence length="192" mass="21945">MHGQSNHHDPPLQPEWRLPPRLPSQPSQTRPPPPPPPPPPPRPQVAQYSPATYGPISNPQRLPSTSGADTTTWGVRFNQSSVPPLPVSPMPKCQNAKNQQLHSLDLPVPMSNDMPIRNLSRIHLSQLLFMGPKPLRPHLRIYKHHRRHRYLHHPVFHNCPQRSHKASNMYQPNQTIRRGGLHCSLRAQDQLR</sequence>
<proteinExistence type="predicted"/>
<reference evidence="3" key="1">
    <citation type="journal article" date="2012" name="BMC Genomics">
        <title>Genome sequence of the necrotrophic fungus Penicillium digitatum, the main postharvest pathogen of citrus.</title>
        <authorList>
            <person name="Marcet-Houben M."/>
            <person name="Ballester A.-R."/>
            <person name="de la Fuente B."/>
            <person name="Harries E."/>
            <person name="Marcos J.F."/>
            <person name="Gonzalez-Candelas L."/>
            <person name="Gabaldon T."/>
        </authorList>
    </citation>
    <scope>NUCLEOTIDE SEQUENCE [LARGE SCALE GENOMIC DNA]</scope>
    <source>
        <strain evidence="3">Pd1 / CECT 20795</strain>
    </source>
</reference>
<feature type="compositionally biased region" description="Pro residues" evidence="1">
    <location>
        <begin position="29"/>
        <end position="43"/>
    </location>
</feature>
<feature type="region of interest" description="Disordered" evidence="1">
    <location>
        <begin position="1"/>
        <end position="80"/>
    </location>
</feature>
<organism evidence="2 3">
    <name type="scientific">Penicillium digitatum (strain Pd1 / CECT 20795)</name>
    <name type="common">Green mold</name>
    <dbReference type="NCBI Taxonomy" id="1170230"/>
    <lineage>
        <taxon>Eukaryota</taxon>
        <taxon>Fungi</taxon>
        <taxon>Dikarya</taxon>
        <taxon>Ascomycota</taxon>
        <taxon>Pezizomycotina</taxon>
        <taxon>Eurotiomycetes</taxon>
        <taxon>Eurotiomycetidae</taxon>
        <taxon>Eurotiales</taxon>
        <taxon>Aspergillaceae</taxon>
        <taxon>Penicillium</taxon>
    </lineage>
</organism>
<dbReference type="HOGENOM" id="CLU_1415611_0_0_1"/>
<dbReference type="VEuPathDB" id="FungiDB:PDIP_58270"/>
<comment type="caution">
    <text evidence="2">The sequence shown here is derived from an EMBL/GenBank/DDBJ whole genome shotgun (WGS) entry which is preliminary data.</text>
</comment>
<dbReference type="Proteomes" id="UP000009886">
    <property type="component" value="Unassembled WGS sequence"/>
</dbReference>
<accession>K9G7K9</accession>
<name>K9G7K9_PEND1</name>
<dbReference type="EMBL" id="AKCU01000399">
    <property type="protein sequence ID" value="EKV10813.1"/>
    <property type="molecule type" value="Genomic_DNA"/>
</dbReference>
<dbReference type="KEGG" id="pdp:PDIP_58270"/>
<evidence type="ECO:0000313" key="2">
    <source>
        <dbReference type="EMBL" id="EKV10813.1"/>
    </source>
</evidence>
<dbReference type="AlphaFoldDB" id="K9G7K9"/>
<evidence type="ECO:0000256" key="1">
    <source>
        <dbReference type="SAM" id="MobiDB-lite"/>
    </source>
</evidence>